<dbReference type="NCBIfam" id="TIGR02397">
    <property type="entry name" value="dnaX_nterm"/>
    <property type="match status" value="1"/>
</dbReference>
<dbReference type="InterPro" id="IPR027417">
    <property type="entry name" value="P-loop_NTPase"/>
</dbReference>
<dbReference type="PANTHER" id="PTHR11669:SF0">
    <property type="entry name" value="PROTEIN STICHEL-LIKE 2"/>
    <property type="match status" value="1"/>
</dbReference>
<comment type="function">
    <text evidence="8">DNA polymerase III is a complex, multichain enzyme responsible for most of the replicative synthesis in bacteria. This DNA polymerase also exhibits 3' to 5' exonuclease activity.</text>
</comment>
<evidence type="ECO:0000256" key="4">
    <source>
        <dbReference type="ARBA" id="ARBA00022833"/>
    </source>
</evidence>
<dbReference type="Gene3D" id="1.10.8.60">
    <property type="match status" value="1"/>
</dbReference>
<dbReference type="GO" id="GO:0009360">
    <property type="term" value="C:DNA polymerase III complex"/>
    <property type="evidence" value="ECO:0007669"/>
    <property type="project" value="InterPro"/>
</dbReference>
<feature type="region of interest" description="Disordered" evidence="9">
    <location>
        <begin position="410"/>
        <end position="439"/>
    </location>
</feature>
<dbReference type="Gene3D" id="1.20.272.10">
    <property type="match status" value="1"/>
</dbReference>
<proteinExistence type="inferred from homology"/>
<accession>A0A6J4KEA0</accession>
<keyword evidence="8" id="KW-0235">DNA replication</keyword>
<dbReference type="InterPro" id="IPR045085">
    <property type="entry name" value="HLD_clamp_pol_III_gamma_tau"/>
</dbReference>
<dbReference type="GO" id="GO:0005524">
    <property type="term" value="F:ATP binding"/>
    <property type="evidence" value="ECO:0007669"/>
    <property type="project" value="UniProtKB-KW"/>
</dbReference>
<reference evidence="11" key="1">
    <citation type="submission" date="2020-02" db="EMBL/GenBank/DDBJ databases">
        <authorList>
            <person name="Meier V. D."/>
        </authorList>
    </citation>
    <scope>NUCLEOTIDE SEQUENCE</scope>
    <source>
        <strain evidence="11">AVDCRST_MAG56</strain>
    </source>
</reference>
<keyword evidence="6 8" id="KW-0239">DNA-directed DNA polymerase</keyword>
<keyword evidence="2" id="KW-0479">Metal-binding</keyword>
<protein>
    <recommendedName>
        <fullName evidence="8">DNA polymerase III subunit gamma/tau</fullName>
        <ecNumber evidence="8">2.7.7.7</ecNumber>
    </recommendedName>
</protein>
<evidence type="ECO:0000259" key="10">
    <source>
        <dbReference type="SMART" id="SM00382"/>
    </source>
</evidence>
<dbReference type="Pfam" id="PF22608">
    <property type="entry name" value="DNAX_ATPase_lid"/>
    <property type="match status" value="1"/>
</dbReference>
<dbReference type="NCBIfam" id="NF004046">
    <property type="entry name" value="PRK05563.1"/>
    <property type="match status" value="1"/>
</dbReference>
<dbReference type="GO" id="GO:0006261">
    <property type="term" value="P:DNA-templated DNA replication"/>
    <property type="evidence" value="ECO:0007669"/>
    <property type="project" value="TreeGrafter"/>
</dbReference>
<feature type="domain" description="AAA+ ATPase" evidence="10">
    <location>
        <begin position="38"/>
        <end position="181"/>
    </location>
</feature>
<keyword evidence="4" id="KW-0862">Zinc</keyword>
<dbReference type="SMART" id="SM00382">
    <property type="entry name" value="AAA"/>
    <property type="match status" value="1"/>
</dbReference>
<comment type="catalytic activity">
    <reaction evidence="7 8">
        <text>DNA(n) + a 2'-deoxyribonucleoside 5'-triphosphate = DNA(n+1) + diphosphate</text>
        <dbReference type="Rhea" id="RHEA:22508"/>
        <dbReference type="Rhea" id="RHEA-COMP:17339"/>
        <dbReference type="Rhea" id="RHEA-COMP:17340"/>
        <dbReference type="ChEBI" id="CHEBI:33019"/>
        <dbReference type="ChEBI" id="CHEBI:61560"/>
        <dbReference type="ChEBI" id="CHEBI:173112"/>
        <dbReference type="EC" id="2.7.7.7"/>
    </reaction>
</comment>
<evidence type="ECO:0000256" key="5">
    <source>
        <dbReference type="ARBA" id="ARBA00022840"/>
    </source>
</evidence>
<keyword evidence="3 8" id="KW-0547">Nucleotide-binding</keyword>
<dbReference type="FunFam" id="3.40.50.300:FF:000014">
    <property type="entry name" value="DNA polymerase III subunit gamma/tau"/>
    <property type="match status" value="1"/>
</dbReference>
<keyword evidence="8 11" id="KW-0548">Nucleotidyltransferase</keyword>
<comment type="similarity">
    <text evidence="1 8">Belongs to the DnaX/STICHEL family.</text>
</comment>
<dbReference type="SUPFAM" id="SSF52540">
    <property type="entry name" value="P-loop containing nucleoside triphosphate hydrolases"/>
    <property type="match status" value="1"/>
</dbReference>
<dbReference type="FunFam" id="1.10.8.60:FF:000013">
    <property type="entry name" value="DNA polymerase III subunit gamma/tau"/>
    <property type="match status" value="1"/>
</dbReference>
<dbReference type="AlphaFoldDB" id="A0A6J4KEA0"/>
<feature type="compositionally biased region" description="Polar residues" evidence="9">
    <location>
        <begin position="410"/>
        <end position="420"/>
    </location>
</feature>
<feature type="compositionally biased region" description="Low complexity" evidence="9">
    <location>
        <begin position="421"/>
        <end position="430"/>
    </location>
</feature>
<sequence>MEQFIVSARKYRPSTFDTVVGQGHITTTLKNAIGQNHLAQAFLFCGPRGVGKTTCARILAKTINCQNLSPETEACNTCDSCRSFNGNASFNVHELDAASNNSVDDIRNLVDQVRYPPQAGRYKIYIIDEVHMLSNAAFNAFLKTLEEPPSYAIFILATTEKHKIIPTILSRCQIFDFNRIGISDISKHLARIARKEEIRAEEEALQLIAQKADGGLRDALSMFDLITTFSTDRSISYVNTIANLHILDYDYYFRITDALLAGRVGPSWVLFDEILKKGFDGHNFMVGLCEHFRNLLVCKDAATVQLLQVSGSVQQKYLQQAAGAPVAFLATAMHYANECDQGYKASKNAKLLVELALMKMAHIPAAVNLARLVQDNGDLLKKKDEHSPGVTGVPTPVVSVNPVPANGTPVNGTHANGTAVNGTHGTPNGANGNGAHGATYPVNGNGKPTNGVHESGANGYKATTPVAKATPSLARPTISLNPNVPAVSTQQQANAPAPTQQFIGEAPYTPEQLRTQWEAFSRTRNAPTEELILNRGYQADGHTLHLTLDNQIQMDSLNAMRMDLLEFLRRTLNNRHIQVKAELGAVEIRKSIYTNQEKFKYLSQKHPVLSDLRTQLGLEIE</sequence>
<dbReference type="Gene3D" id="3.40.50.300">
    <property type="entry name" value="P-loop containing nucleotide triphosphate hydrolases"/>
    <property type="match status" value="1"/>
</dbReference>
<keyword evidence="5 8" id="KW-0067">ATP-binding</keyword>
<gene>
    <name evidence="8" type="primary">dnaX</name>
    <name evidence="11" type="ORF">AVDCRST_MAG56-5618</name>
</gene>
<comment type="subunit">
    <text evidence="8">DNA polymerase III contains a core (composed of alpha, epsilon and theta chains) that associates with a tau subunit. This core dimerizes to form the POLIII' complex. PolIII' associates with the gamma complex (composed of gamma, delta, delta', psi and chi chains) and with the beta chain to form the complete DNA polymerase III complex.</text>
</comment>
<evidence type="ECO:0000256" key="3">
    <source>
        <dbReference type="ARBA" id="ARBA00022741"/>
    </source>
</evidence>
<dbReference type="EC" id="2.7.7.7" evidence="8"/>
<dbReference type="InterPro" id="IPR001270">
    <property type="entry name" value="ClpA/B"/>
</dbReference>
<evidence type="ECO:0000256" key="2">
    <source>
        <dbReference type="ARBA" id="ARBA00022723"/>
    </source>
</evidence>
<dbReference type="CDD" id="cd18137">
    <property type="entry name" value="HLD_clamp_pol_III_gamma_tau"/>
    <property type="match status" value="1"/>
</dbReference>
<dbReference type="InterPro" id="IPR012763">
    <property type="entry name" value="DNA_pol_III_sug/sutau_N"/>
</dbReference>
<organism evidence="11">
    <name type="scientific">uncultured Cytophagales bacterium</name>
    <dbReference type="NCBI Taxonomy" id="158755"/>
    <lineage>
        <taxon>Bacteria</taxon>
        <taxon>Pseudomonadati</taxon>
        <taxon>Bacteroidota</taxon>
        <taxon>Sphingobacteriia</taxon>
        <taxon>Sphingobacteriales</taxon>
        <taxon>environmental samples</taxon>
    </lineage>
</organism>
<evidence type="ECO:0000256" key="8">
    <source>
        <dbReference type="RuleBase" id="RU364063"/>
    </source>
</evidence>
<evidence type="ECO:0000256" key="1">
    <source>
        <dbReference type="ARBA" id="ARBA00006360"/>
    </source>
</evidence>
<dbReference type="GO" id="GO:0003887">
    <property type="term" value="F:DNA-directed DNA polymerase activity"/>
    <property type="evidence" value="ECO:0007669"/>
    <property type="project" value="UniProtKB-KW"/>
</dbReference>
<evidence type="ECO:0000256" key="6">
    <source>
        <dbReference type="ARBA" id="ARBA00022932"/>
    </source>
</evidence>
<evidence type="ECO:0000256" key="7">
    <source>
        <dbReference type="ARBA" id="ARBA00049244"/>
    </source>
</evidence>
<evidence type="ECO:0000313" key="11">
    <source>
        <dbReference type="EMBL" id="CAA9303336.1"/>
    </source>
</evidence>
<keyword evidence="8 11" id="KW-0808">Transferase</keyword>
<dbReference type="NCBIfam" id="NF011531">
    <property type="entry name" value="PRK14971.1"/>
    <property type="match status" value="1"/>
</dbReference>
<dbReference type="InterPro" id="IPR003593">
    <property type="entry name" value="AAA+_ATPase"/>
</dbReference>
<evidence type="ECO:0000256" key="9">
    <source>
        <dbReference type="SAM" id="MobiDB-lite"/>
    </source>
</evidence>
<dbReference type="SUPFAM" id="SSF48019">
    <property type="entry name" value="post-AAA+ oligomerization domain-like"/>
    <property type="match status" value="1"/>
</dbReference>
<dbReference type="PANTHER" id="PTHR11669">
    <property type="entry name" value="REPLICATION FACTOR C / DNA POLYMERASE III GAMMA-TAU SUBUNIT"/>
    <property type="match status" value="1"/>
</dbReference>
<dbReference type="InterPro" id="IPR050238">
    <property type="entry name" value="DNA_Rep/Repair_Clamp_Loader"/>
</dbReference>
<dbReference type="GO" id="GO:0046872">
    <property type="term" value="F:metal ion binding"/>
    <property type="evidence" value="ECO:0007669"/>
    <property type="project" value="UniProtKB-KW"/>
</dbReference>
<dbReference type="EMBL" id="CADCTQ010000466">
    <property type="protein sequence ID" value="CAA9303336.1"/>
    <property type="molecule type" value="Genomic_DNA"/>
</dbReference>
<dbReference type="PRINTS" id="PR00300">
    <property type="entry name" value="CLPPROTEASEA"/>
</dbReference>
<name>A0A6J4KEA0_9SPHI</name>
<dbReference type="InterPro" id="IPR008921">
    <property type="entry name" value="DNA_pol3_clamp-load_cplx_C"/>
</dbReference>
<dbReference type="Pfam" id="PF13177">
    <property type="entry name" value="DNA_pol3_delta2"/>
    <property type="match status" value="1"/>
</dbReference>
<dbReference type="CDD" id="cd00009">
    <property type="entry name" value="AAA"/>
    <property type="match status" value="1"/>
</dbReference>
<dbReference type="GO" id="GO:0003677">
    <property type="term" value="F:DNA binding"/>
    <property type="evidence" value="ECO:0007669"/>
    <property type="project" value="InterPro"/>
</dbReference>